<organism evidence="2 3">
    <name type="scientific">Maritalea myrionectae</name>
    <dbReference type="NCBI Taxonomy" id="454601"/>
    <lineage>
        <taxon>Bacteria</taxon>
        <taxon>Pseudomonadati</taxon>
        <taxon>Pseudomonadota</taxon>
        <taxon>Alphaproteobacteria</taxon>
        <taxon>Hyphomicrobiales</taxon>
        <taxon>Devosiaceae</taxon>
        <taxon>Maritalea</taxon>
    </lineage>
</organism>
<protein>
    <submittedName>
        <fullName evidence="2">Uncharacterized protein</fullName>
    </submittedName>
</protein>
<dbReference type="AlphaFoldDB" id="A0A2R4MEF8"/>
<sequence length="57" mass="6071">MRTLITTLLAVAALTLTGCQSTGKLTSKPERPSPDLEKPETPKPQTGPVERPSPDLT</sequence>
<dbReference type="KEGG" id="mmyr:MXMO3_01723"/>
<feature type="region of interest" description="Disordered" evidence="1">
    <location>
        <begin position="20"/>
        <end position="57"/>
    </location>
</feature>
<reference evidence="2 3" key="1">
    <citation type="submission" date="2017-05" db="EMBL/GenBank/DDBJ databases">
        <title>Genome Analysis of Maritalea myrionectae HL2708#5.</title>
        <authorList>
            <consortium name="Cotde Inc.-PKNU"/>
            <person name="Jang D."/>
            <person name="Oh H.-M."/>
        </authorList>
    </citation>
    <scope>NUCLEOTIDE SEQUENCE [LARGE SCALE GENOMIC DNA]</scope>
    <source>
        <strain evidence="2 3">HL2708#5</strain>
    </source>
</reference>
<evidence type="ECO:0000256" key="1">
    <source>
        <dbReference type="SAM" id="MobiDB-lite"/>
    </source>
</evidence>
<accession>A0A2R4MEF8</accession>
<evidence type="ECO:0000313" key="2">
    <source>
        <dbReference type="EMBL" id="AVX04249.1"/>
    </source>
</evidence>
<keyword evidence="3" id="KW-1185">Reference proteome</keyword>
<dbReference type="Proteomes" id="UP000258927">
    <property type="component" value="Chromosome"/>
</dbReference>
<proteinExistence type="predicted"/>
<evidence type="ECO:0000313" key="3">
    <source>
        <dbReference type="Proteomes" id="UP000258927"/>
    </source>
</evidence>
<name>A0A2R4MEF8_9HYPH</name>
<dbReference type="EMBL" id="CP021330">
    <property type="protein sequence ID" value="AVX04249.1"/>
    <property type="molecule type" value="Genomic_DNA"/>
</dbReference>
<gene>
    <name evidence="2" type="ORF">MXMO3_01723</name>
</gene>
<dbReference type="PROSITE" id="PS51257">
    <property type="entry name" value="PROKAR_LIPOPROTEIN"/>
    <property type="match status" value="1"/>
</dbReference>
<feature type="compositionally biased region" description="Basic and acidic residues" evidence="1">
    <location>
        <begin position="27"/>
        <end position="41"/>
    </location>
</feature>